<dbReference type="RefSeq" id="WP_054365588.1">
    <property type="nucleotide sequence ID" value="NZ_CHXB02000019.1"/>
</dbReference>
<organism evidence="1">
    <name type="scientific">Streptococcus pneumoniae</name>
    <dbReference type="NCBI Taxonomy" id="1313"/>
    <lineage>
        <taxon>Bacteria</taxon>
        <taxon>Bacillati</taxon>
        <taxon>Bacillota</taxon>
        <taxon>Bacilli</taxon>
        <taxon>Lactobacillales</taxon>
        <taxon>Streptococcaceae</taxon>
        <taxon>Streptococcus</taxon>
    </lineage>
</organism>
<name>A0A098AP17_STREE</name>
<proteinExistence type="predicted"/>
<dbReference type="EMBL" id="LK020694">
    <property type="protein sequence ID" value="CDQ30274.1"/>
    <property type="molecule type" value="Genomic_DNA"/>
</dbReference>
<protein>
    <submittedName>
        <fullName evidence="1">Putative prophage protein</fullName>
    </submittedName>
</protein>
<reference evidence="1" key="1">
    <citation type="submission" date="2014-04" db="EMBL/GenBank/DDBJ databases">
        <authorList>
            <person name="Croucher N."/>
        </authorList>
    </citation>
    <scope>NUCLEOTIDE SEQUENCE</scope>
    <source>
        <strain evidence="1">R34-3131</strain>
    </source>
</reference>
<reference evidence="1" key="2">
    <citation type="submission" date="2014-10" db="EMBL/GenBank/DDBJ databases">
        <title>Contrasting mechanisms driving short-term and long-term diversification of pneumococci.</title>
        <authorList>
            <person name="Croucher N.J."/>
            <person name="Coupland P.C."/>
            <person name="Stevenson A.E."/>
            <person name="Callendrello A."/>
            <person name="Bentley S.D."/>
            <person name="Hanage W.P."/>
        </authorList>
    </citation>
    <scope>NUCLEOTIDE SEQUENCE</scope>
    <source>
        <strain evidence="1">R34-3131</strain>
    </source>
</reference>
<dbReference type="InterPro" id="IPR010064">
    <property type="entry name" value="HK97-gp10_tail"/>
</dbReference>
<dbReference type="Pfam" id="PF04883">
    <property type="entry name" value="HK97-gp10_like"/>
    <property type="match status" value="1"/>
</dbReference>
<dbReference type="AlphaFoldDB" id="A0A098AP17"/>
<accession>A0A098AP17</accession>
<evidence type="ECO:0000313" key="1">
    <source>
        <dbReference type="EMBL" id="CDQ30274.1"/>
    </source>
</evidence>
<sequence length="117" mass="13323">MALDLTSEIMSALEEWSEEVEQEVDEAASDVVDKAVAKLRVRSPKMTGNYRKKWAKKRLKNGTYVAYVRGPDYRLTHLLENGHVNRDGGRTSPQVHIAPVEEEAIAEFEELIRRIGQ</sequence>